<dbReference type="PANTHER" id="PTHR35024">
    <property type="entry name" value="HYPOTHETICAL CYTOSOLIC PROTEIN"/>
    <property type="match status" value="1"/>
</dbReference>
<comment type="similarity">
    <text evidence="1">Belongs to the bactofilin family.</text>
</comment>
<dbReference type="InterPro" id="IPR007607">
    <property type="entry name" value="BacA/B"/>
</dbReference>
<dbReference type="RefSeq" id="WP_010486162.1">
    <property type="nucleotide sequence ID" value="NZ_FZOG01000008.1"/>
</dbReference>
<dbReference type="Pfam" id="PF04519">
    <property type="entry name" value="Bactofilin"/>
    <property type="match status" value="1"/>
</dbReference>
<accession>A0A239J764</accession>
<dbReference type="PANTHER" id="PTHR35024:SF4">
    <property type="entry name" value="POLYMER-FORMING CYTOSKELETAL PROTEIN"/>
    <property type="match status" value="1"/>
</dbReference>
<evidence type="ECO:0000256" key="1">
    <source>
        <dbReference type="ARBA" id="ARBA00044755"/>
    </source>
</evidence>
<dbReference type="AlphaFoldDB" id="A0A239J764"/>
<dbReference type="EMBL" id="FZOG01000008">
    <property type="protein sequence ID" value="SNT01731.1"/>
    <property type="molecule type" value="Genomic_DNA"/>
</dbReference>
<evidence type="ECO:0000313" key="2">
    <source>
        <dbReference type="EMBL" id="SNT01731.1"/>
    </source>
</evidence>
<reference evidence="3" key="1">
    <citation type="submission" date="2017-06" db="EMBL/GenBank/DDBJ databases">
        <authorList>
            <person name="Varghese N."/>
            <person name="Submissions S."/>
        </authorList>
    </citation>
    <scope>NUCLEOTIDE SEQUENCE [LARGE SCALE GENOMIC DNA]</scope>
    <source>
        <strain evidence="3">CIP 108523</strain>
    </source>
</reference>
<name>A0A239J764_9PSED</name>
<dbReference type="Proteomes" id="UP000242915">
    <property type="component" value="Unassembled WGS sequence"/>
</dbReference>
<gene>
    <name evidence="2" type="ORF">SAMN05216255_4212</name>
</gene>
<organism evidence="2 3">
    <name type="scientific">Pseudomonas segetis</name>
    <dbReference type="NCBI Taxonomy" id="298908"/>
    <lineage>
        <taxon>Bacteria</taxon>
        <taxon>Pseudomonadati</taxon>
        <taxon>Pseudomonadota</taxon>
        <taxon>Gammaproteobacteria</taxon>
        <taxon>Pseudomonadales</taxon>
        <taxon>Pseudomonadaceae</taxon>
        <taxon>Pseudomonas</taxon>
    </lineage>
</organism>
<protein>
    <submittedName>
        <fullName evidence="2">Protein CcmA, bactofilin family</fullName>
    </submittedName>
</protein>
<keyword evidence="3" id="KW-1185">Reference proteome</keyword>
<sequence>MWNKEKSKPDLQRFSGKTSLIAAGAALSGDLKFLGAVQVDGQVNGNLITSEGMVRISVEGKVEGEIRAPHIVIDGEVVGNVYASKNLELGARARVQGNLYYGLMEMAMGAQIEGSLCHLKDEARPLELPETLLDTEADVVQ</sequence>
<evidence type="ECO:0000313" key="3">
    <source>
        <dbReference type="Proteomes" id="UP000242915"/>
    </source>
</evidence>
<proteinExistence type="inferred from homology"/>